<feature type="transmembrane region" description="Helical" evidence="7">
    <location>
        <begin position="41"/>
        <end position="56"/>
    </location>
</feature>
<keyword evidence="9" id="KW-1185">Reference proteome</keyword>
<keyword evidence="4 7" id="KW-0812">Transmembrane</keyword>
<name>A0ABS6ENC7_9FIRM</name>
<keyword evidence="5 7" id="KW-1133">Transmembrane helix</keyword>
<dbReference type="Proteomes" id="UP000783588">
    <property type="component" value="Unassembled WGS sequence"/>
</dbReference>
<feature type="transmembrane region" description="Helical" evidence="7">
    <location>
        <begin position="256"/>
        <end position="275"/>
    </location>
</feature>
<keyword evidence="6 7" id="KW-0472">Membrane</keyword>
<dbReference type="RefSeq" id="WP_216468804.1">
    <property type="nucleotide sequence ID" value="NZ_JAHLQI010000001.1"/>
</dbReference>
<comment type="caution">
    <text evidence="8">The sequence shown here is derived from an EMBL/GenBank/DDBJ whole genome shotgun (WGS) entry which is preliminary data.</text>
</comment>
<evidence type="ECO:0000256" key="3">
    <source>
        <dbReference type="ARBA" id="ARBA00022475"/>
    </source>
</evidence>
<gene>
    <name evidence="8" type="ORF">KQI75_00895</name>
</gene>
<feature type="transmembrane region" description="Helical" evidence="7">
    <location>
        <begin position="103"/>
        <end position="121"/>
    </location>
</feature>
<dbReference type="EMBL" id="JAHLQI010000001">
    <property type="protein sequence ID" value="MBU5489194.1"/>
    <property type="molecule type" value="Genomic_DNA"/>
</dbReference>
<keyword evidence="2" id="KW-0813">Transport</keyword>
<feature type="transmembrane region" description="Helical" evidence="7">
    <location>
        <begin position="6"/>
        <end position="29"/>
    </location>
</feature>
<organism evidence="8 9">
    <name type="scientific">Butyricicoccus intestinisimiae</name>
    <dbReference type="NCBI Taxonomy" id="2841509"/>
    <lineage>
        <taxon>Bacteria</taxon>
        <taxon>Bacillati</taxon>
        <taxon>Bacillota</taxon>
        <taxon>Clostridia</taxon>
        <taxon>Eubacteriales</taxon>
        <taxon>Butyricicoccaceae</taxon>
        <taxon>Butyricicoccus</taxon>
    </lineage>
</organism>
<dbReference type="Pfam" id="PF03547">
    <property type="entry name" value="Mem_trans"/>
    <property type="match status" value="2"/>
</dbReference>
<feature type="transmembrane region" description="Helical" evidence="7">
    <location>
        <begin position="287"/>
        <end position="306"/>
    </location>
</feature>
<dbReference type="InterPro" id="IPR004776">
    <property type="entry name" value="Mem_transp_PIN-like"/>
</dbReference>
<protein>
    <submittedName>
        <fullName evidence="8">AEC family transporter</fullName>
    </submittedName>
</protein>
<sequence length="312" mass="34295">MDNILIAVNAVVPFLCYILFGYFVRVAGVVDEPFMRRMNQMVFRVFFPIMMFYNLYHHASQITPDKKMILVSVISVLLTILAAFLIVPRIVKENAKRGVIIQAIYRSNFVLFALPLSTNIFGDSGAAIASAMIAIIIPIYNIFAIMILEYFRGDDIRVLPLLKRVLSNPMIFGALVGLVFVVLGIPLPACIEKPIAQFSDLTTPLALFILGSTLHFSSLLDHAKYVIPTLAVKLFVLPACMLLVTLALQFDPVSRFVYLTMFATPVAAASYPMAANMGGDGALAGELVVASTAVSVGTLFLWIFILKSCGWI</sequence>
<feature type="transmembrane region" description="Helical" evidence="7">
    <location>
        <begin position="169"/>
        <end position="189"/>
    </location>
</feature>
<evidence type="ECO:0000313" key="9">
    <source>
        <dbReference type="Proteomes" id="UP000783588"/>
    </source>
</evidence>
<dbReference type="PANTHER" id="PTHR36838:SF4">
    <property type="entry name" value="AUXIN EFFLUX CARRIER FAMILY PROTEIN"/>
    <property type="match status" value="1"/>
</dbReference>
<evidence type="ECO:0000256" key="7">
    <source>
        <dbReference type="SAM" id="Phobius"/>
    </source>
</evidence>
<keyword evidence="3" id="KW-1003">Cell membrane</keyword>
<evidence type="ECO:0000256" key="1">
    <source>
        <dbReference type="ARBA" id="ARBA00004141"/>
    </source>
</evidence>
<reference evidence="8 9" key="1">
    <citation type="submission" date="2021-06" db="EMBL/GenBank/DDBJ databases">
        <authorList>
            <person name="Sun Q."/>
            <person name="Li D."/>
        </authorList>
    </citation>
    <scope>NUCLEOTIDE SEQUENCE [LARGE SCALE GENOMIC DNA]</scope>
    <source>
        <strain evidence="8 9">MSJd-7</strain>
    </source>
</reference>
<feature type="transmembrane region" description="Helical" evidence="7">
    <location>
        <begin position="232"/>
        <end position="250"/>
    </location>
</feature>
<evidence type="ECO:0000313" key="8">
    <source>
        <dbReference type="EMBL" id="MBU5489194.1"/>
    </source>
</evidence>
<evidence type="ECO:0000256" key="4">
    <source>
        <dbReference type="ARBA" id="ARBA00022692"/>
    </source>
</evidence>
<feature type="transmembrane region" description="Helical" evidence="7">
    <location>
        <begin position="127"/>
        <end position="148"/>
    </location>
</feature>
<feature type="transmembrane region" description="Helical" evidence="7">
    <location>
        <begin position="68"/>
        <end position="91"/>
    </location>
</feature>
<dbReference type="PANTHER" id="PTHR36838">
    <property type="entry name" value="AUXIN EFFLUX CARRIER FAMILY PROTEIN"/>
    <property type="match status" value="1"/>
</dbReference>
<evidence type="ECO:0000256" key="5">
    <source>
        <dbReference type="ARBA" id="ARBA00022989"/>
    </source>
</evidence>
<evidence type="ECO:0000256" key="6">
    <source>
        <dbReference type="ARBA" id="ARBA00023136"/>
    </source>
</evidence>
<accession>A0ABS6ENC7</accession>
<comment type="subcellular location">
    <subcellularLocation>
        <location evidence="1">Membrane</location>
        <topology evidence="1">Multi-pass membrane protein</topology>
    </subcellularLocation>
</comment>
<evidence type="ECO:0000256" key="2">
    <source>
        <dbReference type="ARBA" id="ARBA00022448"/>
    </source>
</evidence>
<proteinExistence type="predicted"/>